<dbReference type="PANTHER" id="PTHR11102:SF160">
    <property type="entry name" value="ERAD-ASSOCIATED E3 UBIQUITIN-PROTEIN LIGASE COMPONENT HRD3"/>
    <property type="match status" value="1"/>
</dbReference>
<dbReference type="SMART" id="SM00671">
    <property type="entry name" value="SEL1"/>
    <property type="match status" value="6"/>
</dbReference>
<evidence type="ECO:0000313" key="2">
    <source>
        <dbReference type="EMBL" id="ALE03120.1"/>
    </source>
</evidence>
<reference evidence="2 3" key="1">
    <citation type="journal article" date="2015" name="Genome Announc.">
        <title>Complete Genome Sequence of Bartonella ancashensis Strain 20.00, Isolated from the Blood of a Patient with Verruga Peruana.</title>
        <authorList>
            <person name="Hang J."/>
            <person name="Mullins K.E."/>
            <person name="Clifford R.J."/>
            <person name="Onmus-Leone F."/>
            <person name="Yang Y."/>
            <person name="Jiang J."/>
            <person name="Leguia M."/>
            <person name="Kasper M.R."/>
            <person name="Maguina C."/>
            <person name="Lesho E.P."/>
            <person name="Jarman R.G."/>
            <person name="Richards A.L."/>
            <person name="Blazes D."/>
        </authorList>
    </citation>
    <scope>NUCLEOTIDE SEQUENCE [LARGE SCALE GENOMIC DNA]</scope>
    <source>
        <strain evidence="2 3">20.00</strain>
    </source>
</reference>
<gene>
    <name evidence="2" type="ORF">PU02_0306</name>
</gene>
<dbReference type="InterPro" id="IPR050767">
    <property type="entry name" value="Sel1_AlgK"/>
</dbReference>
<keyword evidence="1" id="KW-0732">Signal</keyword>
<dbReference type="InterPro" id="IPR006597">
    <property type="entry name" value="Sel1-like"/>
</dbReference>
<dbReference type="RefSeq" id="WP_053943763.1">
    <property type="nucleotide sequence ID" value="NZ_CP010401.1"/>
</dbReference>
<dbReference type="AlphaFoldDB" id="A0A0M4L696"/>
<dbReference type="Proteomes" id="UP000057213">
    <property type="component" value="Chromosome"/>
</dbReference>
<dbReference type="PATRIC" id="fig|1318743.3.peg.318"/>
<evidence type="ECO:0000256" key="1">
    <source>
        <dbReference type="SAM" id="SignalP"/>
    </source>
</evidence>
<dbReference type="STRING" id="1318743.PU02_0306"/>
<dbReference type="KEGG" id="banc:PU02_0306"/>
<keyword evidence="3" id="KW-1185">Reference proteome</keyword>
<feature type="chain" id="PRO_5005797354" evidence="1">
    <location>
        <begin position="25"/>
        <end position="349"/>
    </location>
</feature>
<dbReference type="SUPFAM" id="SSF81901">
    <property type="entry name" value="HCP-like"/>
    <property type="match status" value="2"/>
</dbReference>
<dbReference type="InterPro" id="IPR011990">
    <property type="entry name" value="TPR-like_helical_dom_sf"/>
</dbReference>
<proteinExistence type="predicted"/>
<sequence length="349" mass="38453">MMKYLVRRIILAIFSFFMTNAAHAEKSEIEKLQSPLKMLQDSTIGEGKSASQPIKPGEYDEAYDYYYQGYYSTALRLALKRAENGDPYAQTLVGKICMEGYALPFDGGCTALWLGRAAEQGDAHAQLRYGLMMFNGTFVPKNQEKGEELIHQAVQAGLREAYFYAGQLLLKKSAPPQSALQVADVSKRDDETNTNEALVLFLKGAALGDSEAALAAAEILVVGTKKYPKNEGYARQLISIAAQHKNATAQIILAQWLIQGRGGEVDLKKAFSLLFQNAHNGAIPAQINLARLYLNGMGVEKDVVMAAAWYMVAQRSDAQAPDLDKILKNMTEAQLKESQNKAIQLTSWL</sequence>
<name>A0A0M4L696_9HYPH</name>
<dbReference type="PANTHER" id="PTHR11102">
    <property type="entry name" value="SEL-1-LIKE PROTEIN"/>
    <property type="match status" value="1"/>
</dbReference>
<protein>
    <submittedName>
        <fullName evidence="2">Tetratricopeptide repeat family protein</fullName>
    </submittedName>
</protein>
<dbReference type="Gene3D" id="1.25.40.10">
    <property type="entry name" value="Tetratricopeptide repeat domain"/>
    <property type="match status" value="2"/>
</dbReference>
<organism evidence="2 3">
    <name type="scientific">Bartonella ancashensis</name>
    <dbReference type="NCBI Taxonomy" id="1318743"/>
    <lineage>
        <taxon>Bacteria</taxon>
        <taxon>Pseudomonadati</taxon>
        <taxon>Pseudomonadota</taxon>
        <taxon>Alphaproteobacteria</taxon>
        <taxon>Hyphomicrobiales</taxon>
        <taxon>Bartonellaceae</taxon>
        <taxon>Bartonella</taxon>
    </lineage>
</organism>
<dbReference type="EMBL" id="CP010401">
    <property type="protein sequence ID" value="ALE03120.1"/>
    <property type="molecule type" value="Genomic_DNA"/>
</dbReference>
<feature type="signal peptide" evidence="1">
    <location>
        <begin position="1"/>
        <end position="24"/>
    </location>
</feature>
<dbReference type="Pfam" id="PF08238">
    <property type="entry name" value="Sel1"/>
    <property type="match status" value="5"/>
</dbReference>
<evidence type="ECO:0000313" key="3">
    <source>
        <dbReference type="Proteomes" id="UP000057213"/>
    </source>
</evidence>
<accession>A0A0M4L696</accession>